<evidence type="ECO:0000313" key="4">
    <source>
        <dbReference type="Proteomes" id="UP000028999"/>
    </source>
</evidence>
<keyword evidence="1" id="KW-0175">Coiled coil</keyword>
<dbReference type="STRING" id="3708.A0A078FV03"/>
<dbReference type="EMBL" id="LK032061">
    <property type="protein sequence ID" value="CDY16233.1"/>
    <property type="molecule type" value="Genomic_DNA"/>
</dbReference>
<evidence type="ECO:0000313" key="3">
    <source>
        <dbReference type="EMBL" id="CDY16233.1"/>
    </source>
</evidence>
<gene>
    <name evidence="3" type="primary">BnaA09g29670D</name>
    <name evidence="2" type="ORF">DARMORV10_A09P40660.1</name>
    <name evidence="3" type="ORF">GSBRNA2T00090693001</name>
</gene>
<keyword evidence="4" id="KW-1185">Reference proteome</keyword>
<dbReference type="EMBL" id="HG994363">
    <property type="protein sequence ID" value="CAF2045744.1"/>
    <property type="molecule type" value="Genomic_DNA"/>
</dbReference>
<reference evidence="3 4" key="1">
    <citation type="journal article" date="2014" name="Science">
        <title>Plant genetics. Early allopolyploid evolution in the post-Neolithic Brassica napus oilseed genome.</title>
        <authorList>
            <person name="Chalhoub B."/>
            <person name="Denoeud F."/>
            <person name="Liu S."/>
            <person name="Parkin I.A."/>
            <person name="Tang H."/>
            <person name="Wang X."/>
            <person name="Chiquet J."/>
            <person name="Belcram H."/>
            <person name="Tong C."/>
            <person name="Samans B."/>
            <person name="Correa M."/>
            <person name="Da Silva C."/>
            <person name="Just J."/>
            <person name="Falentin C."/>
            <person name="Koh C.S."/>
            <person name="Le Clainche I."/>
            <person name="Bernard M."/>
            <person name="Bento P."/>
            <person name="Noel B."/>
            <person name="Labadie K."/>
            <person name="Alberti A."/>
            <person name="Charles M."/>
            <person name="Arnaud D."/>
            <person name="Guo H."/>
            <person name="Daviaud C."/>
            <person name="Alamery S."/>
            <person name="Jabbari K."/>
            <person name="Zhao M."/>
            <person name="Edger P.P."/>
            <person name="Chelaifa H."/>
            <person name="Tack D."/>
            <person name="Lassalle G."/>
            <person name="Mestiri I."/>
            <person name="Schnel N."/>
            <person name="Le Paslier M.C."/>
            <person name="Fan G."/>
            <person name="Renault V."/>
            <person name="Bayer P.E."/>
            <person name="Golicz A.A."/>
            <person name="Manoli S."/>
            <person name="Lee T.H."/>
            <person name="Thi V.H."/>
            <person name="Chalabi S."/>
            <person name="Hu Q."/>
            <person name="Fan C."/>
            <person name="Tollenaere R."/>
            <person name="Lu Y."/>
            <person name="Battail C."/>
            <person name="Shen J."/>
            <person name="Sidebottom C.H."/>
            <person name="Wang X."/>
            <person name="Canaguier A."/>
            <person name="Chauveau A."/>
            <person name="Berard A."/>
            <person name="Deniot G."/>
            <person name="Guan M."/>
            <person name="Liu Z."/>
            <person name="Sun F."/>
            <person name="Lim Y.P."/>
            <person name="Lyons E."/>
            <person name="Town C.D."/>
            <person name="Bancroft I."/>
            <person name="Wang X."/>
            <person name="Meng J."/>
            <person name="Ma J."/>
            <person name="Pires J.C."/>
            <person name="King G.J."/>
            <person name="Brunel D."/>
            <person name="Delourme R."/>
            <person name="Renard M."/>
            <person name="Aury J.M."/>
            <person name="Adams K.L."/>
            <person name="Batley J."/>
            <person name="Snowdon R.J."/>
            <person name="Tost J."/>
            <person name="Edwards D."/>
            <person name="Zhou Y."/>
            <person name="Hua W."/>
            <person name="Sharpe A.G."/>
            <person name="Paterson A.H."/>
            <person name="Guan C."/>
            <person name="Wincker P."/>
        </authorList>
    </citation>
    <scope>NUCLEOTIDE SEQUENCE [LARGE SCALE GENOMIC DNA]</scope>
    <source>
        <strain evidence="4">cv. Darmor-bzh</strain>
    </source>
</reference>
<feature type="coiled-coil region" evidence="1">
    <location>
        <begin position="39"/>
        <end position="66"/>
    </location>
</feature>
<protein>
    <submittedName>
        <fullName evidence="2">(rape) hypothetical protein</fullName>
    </submittedName>
    <submittedName>
        <fullName evidence="3">BnaA09g29670D protein</fullName>
    </submittedName>
</protein>
<dbReference type="AlphaFoldDB" id="A0A078FV03"/>
<dbReference type="Proteomes" id="UP000028999">
    <property type="component" value="Unassembled WGS sequence"/>
</dbReference>
<dbReference type="Proteomes" id="UP001295469">
    <property type="component" value="Chromosome A09"/>
</dbReference>
<dbReference type="PANTHER" id="PTHR35493:SF1">
    <property type="entry name" value="STRUCTURAL MAINTENANCE OF CHROMOSOMES PROTEIN"/>
    <property type="match status" value="1"/>
</dbReference>
<evidence type="ECO:0000313" key="2">
    <source>
        <dbReference type="EMBL" id="CAF2045744.1"/>
    </source>
</evidence>
<evidence type="ECO:0000256" key="1">
    <source>
        <dbReference type="SAM" id="Coils"/>
    </source>
</evidence>
<proteinExistence type="predicted"/>
<accession>A0A078FV03</accession>
<reference evidence="3" key="2">
    <citation type="submission" date="2014-06" db="EMBL/GenBank/DDBJ databases">
        <authorList>
            <person name="Genoscope - CEA"/>
        </authorList>
    </citation>
    <scope>NUCLEOTIDE SEQUENCE</scope>
</reference>
<sequence>MTKLFSKEKKKSKALAEVKGSTRTLSMVLRSERELLSMNKDQEISISELKFQLEDKNQEVEKLKDLCLKQGGDKVEGTFVPMLWTVKCRSSMRRGRSSMTFKSSFFHSMASSNAFLKTLLRYSVFFHG</sequence>
<reference evidence="2" key="3">
    <citation type="submission" date="2021-01" db="EMBL/GenBank/DDBJ databases">
        <authorList>
            <consortium name="Genoscope - CEA"/>
            <person name="William W."/>
        </authorList>
    </citation>
    <scope>NUCLEOTIDE SEQUENCE</scope>
</reference>
<dbReference type="PANTHER" id="PTHR35493">
    <property type="entry name" value="STRUCTURAL MAINTENANCE OF CHROMOSOMES PROTEIN"/>
    <property type="match status" value="1"/>
</dbReference>
<organism evidence="3 4">
    <name type="scientific">Brassica napus</name>
    <name type="common">Rape</name>
    <dbReference type="NCBI Taxonomy" id="3708"/>
    <lineage>
        <taxon>Eukaryota</taxon>
        <taxon>Viridiplantae</taxon>
        <taxon>Streptophyta</taxon>
        <taxon>Embryophyta</taxon>
        <taxon>Tracheophyta</taxon>
        <taxon>Spermatophyta</taxon>
        <taxon>Magnoliopsida</taxon>
        <taxon>eudicotyledons</taxon>
        <taxon>Gunneridae</taxon>
        <taxon>Pentapetalae</taxon>
        <taxon>rosids</taxon>
        <taxon>malvids</taxon>
        <taxon>Brassicales</taxon>
        <taxon>Brassicaceae</taxon>
        <taxon>Brassiceae</taxon>
        <taxon>Brassica</taxon>
    </lineage>
</organism>
<dbReference type="PaxDb" id="3708-A0A078FV03"/>
<name>A0A078FV03_BRANA</name>
<dbReference type="Gramene" id="CDY16233">
    <property type="protein sequence ID" value="CDY16233"/>
    <property type="gene ID" value="GSBRNA2T00090693001"/>
</dbReference>